<gene>
    <name evidence="1" type="ORF">S12H4_32501</name>
</gene>
<reference evidence="1" key="1">
    <citation type="journal article" date="2014" name="Front. Microbiol.">
        <title>High frequency of phylogenetically diverse reductive dehalogenase-homologous genes in deep subseafloor sedimentary metagenomes.</title>
        <authorList>
            <person name="Kawai M."/>
            <person name="Futagami T."/>
            <person name="Toyoda A."/>
            <person name="Takaki Y."/>
            <person name="Nishi S."/>
            <person name="Hori S."/>
            <person name="Arai W."/>
            <person name="Tsubouchi T."/>
            <person name="Morono Y."/>
            <person name="Uchiyama I."/>
            <person name="Ito T."/>
            <person name="Fujiyama A."/>
            <person name="Inagaki F."/>
            <person name="Takami H."/>
        </authorList>
    </citation>
    <scope>NUCLEOTIDE SEQUENCE</scope>
    <source>
        <strain evidence="1">Expedition CK06-06</strain>
    </source>
</reference>
<sequence length="57" mass="6520">AEFNISELIEQYPHKINFVVPYTTPINLGKGDILAFSEGGKTKLVKIEIHELNSIWY</sequence>
<evidence type="ECO:0000313" key="1">
    <source>
        <dbReference type="EMBL" id="GAI90933.1"/>
    </source>
</evidence>
<accession>X1SD87</accession>
<protein>
    <submittedName>
        <fullName evidence="1">Uncharacterized protein</fullName>
    </submittedName>
</protein>
<name>X1SD87_9ZZZZ</name>
<comment type="caution">
    <text evidence="1">The sequence shown here is derived from an EMBL/GenBank/DDBJ whole genome shotgun (WGS) entry which is preliminary data.</text>
</comment>
<dbReference type="EMBL" id="BARW01019065">
    <property type="protein sequence ID" value="GAI90933.1"/>
    <property type="molecule type" value="Genomic_DNA"/>
</dbReference>
<feature type="non-terminal residue" evidence="1">
    <location>
        <position position="1"/>
    </location>
</feature>
<proteinExistence type="predicted"/>
<organism evidence="1">
    <name type="scientific">marine sediment metagenome</name>
    <dbReference type="NCBI Taxonomy" id="412755"/>
    <lineage>
        <taxon>unclassified sequences</taxon>
        <taxon>metagenomes</taxon>
        <taxon>ecological metagenomes</taxon>
    </lineage>
</organism>
<dbReference type="AlphaFoldDB" id="X1SD87"/>